<dbReference type="AlphaFoldDB" id="A0A553PNW6"/>
<comment type="subcellular location">
    <subcellularLocation>
        <location evidence="1">Cell membrane</location>
        <topology evidence="1">Multi-pass membrane protein</topology>
    </subcellularLocation>
</comment>
<comment type="similarity">
    <text evidence="2">Belongs to the glutamate-gated ion channel (TC 1.A.10.1) family.</text>
</comment>
<keyword evidence="5 9" id="KW-1133">Transmembrane helix</keyword>
<name>A0A553PNW6_TIGCA</name>
<evidence type="ECO:0000256" key="3">
    <source>
        <dbReference type="ARBA" id="ARBA00022475"/>
    </source>
</evidence>
<evidence type="ECO:0000259" key="10">
    <source>
        <dbReference type="Pfam" id="PF00060"/>
    </source>
</evidence>
<keyword evidence="4 9" id="KW-0812">Transmembrane</keyword>
<evidence type="ECO:0000313" key="12">
    <source>
        <dbReference type="Proteomes" id="UP000318571"/>
    </source>
</evidence>
<evidence type="ECO:0000313" key="11">
    <source>
        <dbReference type="EMBL" id="TRY79366.1"/>
    </source>
</evidence>
<feature type="transmembrane region" description="Helical" evidence="9">
    <location>
        <begin position="271"/>
        <end position="292"/>
    </location>
</feature>
<gene>
    <name evidence="11" type="ORF">TCAL_14786</name>
</gene>
<dbReference type="InterPro" id="IPR052192">
    <property type="entry name" value="Insect_Ionotropic_Sensory_Rcpt"/>
</dbReference>
<dbReference type="GO" id="GO:0005886">
    <property type="term" value="C:plasma membrane"/>
    <property type="evidence" value="ECO:0007669"/>
    <property type="project" value="UniProtKB-SubCell"/>
</dbReference>
<dbReference type="Proteomes" id="UP000318571">
    <property type="component" value="Chromosome 6"/>
</dbReference>
<organism evidence="11 12">
    <name type="scientific">Tigriopus californicus</name>
    <name type="common">Marine copepod</name>
    <dbReference type="NCBI Taxonomy" id="6832"/>
    <lineage>
        <taxon>Eukaryota</taxon>
        <taxon>Metazoa</taxon>
        <taxon>Ecdysozoa</taxon>
        <taxon>Arthropoda</taxon>
        <taxon>Crustacea</taxon>
        <taxon>Multicrustacea</taxon>
        <taxon>Hexanauplia</taxon>
        <taxon>Copepoda</taxon>
        <taxon>Harpacticoida</taxon>
        <taxon>Harpacticidae</taxon>
        <taxon>Tigriopus</taxon>
    </lineage>
</organism>
<dbReference type="PANTHER" id="PTHR42643:SF24">
    <property type="entry name" value="IONOTROPIC RECEPTOR 60A"/>
    <property type="match status" value="1"/>
</dbReference>
<keyword evidence="3" id="KW-1003">Cell membrane</keyword>
<dbReference type="Pfam" id="PF00060">
    <property type="entry name" value="Lig_chan"/>
    <property type="match status" value="1"/>
</dbReference>
<feature type="transmembrane region" description="Helical" evidence="9">
    <location>
        <begin position="69"/>
        <end position="86"/>
    </location>
</feature>
<evidence type="ECO:0000256" key="7">
    <source>
        <dbReference type="ARBA" id="ARBA00023170"/>
    </source>
</evidence>
<dbReference type="Gene3D" id="1.10.287.70">
    <property type="match status" value="1"/>
</dbReference>
<dbReference type="EMBL" id="VCGU01000002">
    <property type="protein sequence ID" value="TRY79366.1"/>
    <property type="molecule type" value="Genomic_DNA"/>
</dbReference>
<comment type="caution">
    <text evidence="11">The sequence shown here is derived from an EMBL/GenBank/DDBJ whole genome shotgun (WGS) entry which is preliminary data.</text>
</comment>
<keyword evidence="12" id="KW-1185">Reference proteome</keyword>
<sequence length="298" mass="34265">MFSWIGVFIALTCFSVTFQTMFQVYKFELKDKTLYNNPGNPIDFFLLTFTTFVEPYKINWFPSWSAGKMLALLWSLFALLMVSFYMSNLRTNLIAPGLEPEINNHEDILKYDKFVHVNILFIFLCQFEVSPAFDKVLDSVDKKDGWFSSVQEDGILEPHVEAAVLNNGDAYLSSDENVLYSYLFQKTLGFPNLRISNDGLYNFYMSMRFKKYSPYTPDINHLFTMYQEVGLFQKFLNKPIPIIALPSTSVGSQHESSENLRMSMEMLWTPIILLACGTFAGGIVLLFEIAMAGHKKMV</sequence>
<protein>
    <recommendedName>
        <fullName evidence="10">Ionotropic glutamate receptor C-terminal domain-containing protein</fullName>
    </recommendedName>
</protein>
<evidence type="ECO:0000256" key="9">
    <source>
        <dbReference type="SAM" id="Phobius"/>
    </source>
</evidence>
<keyword evidence="7" id="KW-0675">Receptor</keyword>
<evidence type="ECO:0000256" key="2">
    <source>
        <dbReference type="ARBA" id="ARBA00008685"/>
    </source>
</evidence>
<feature type="domain" description="Ionotropic glutamate receptor C-terminal" evidence="10">
    <location>
        <begin position="4"/>
        <end position="277"/>
    </location>
</feature>
<keyword evidence="8" id="KW-0325">Glycoprotein</keyword>
<dbReference type="InterPro" id="IPR001320">
    <property type="entry name" value="Iontro_rcpt_C"/>
</dbReference>
<evidence type="ECO:0000256" key="8">
    <source>
        <dbReference type="ARBA" id="ARBA00023180"/>
    </source>
</evidence>
<evidence type="ECO:0000256" key="5">
    <source>
        <dbReference type="ARBA" id="ARBA00022989"/>
    </source>
</evidence>
<keyword evidence="6 9" id="KW-0472">Membrane</keyword>
<evidence type="ECO:0000256" key="1">
    <source>
        <dbReference type="ARBA" id="ARBA00004651"/>
    </source>
</evidence>
<accession>A0A553PNW6</accession>
<proteinExistence type="inferred from homology"/>
<evidence type="ECO:0000256" key="6">
    <source>
        <dbReference type="ARBA" id="ARBA00023136"/>
    </source>
</evidence>
<dbReference type="GO" id="GO:0050906">
    <property type="term" value="P:detection of stimulus involved in sensory perception"/>
    <property type="evidence" value="ECO:0007669"/>
    <property type="project" value="UniProtKB-ARBA"/>
</dbReference>
<dbReference type="PANTHER" id="PTHR42643">
    <property type="entry name" value="IONOTROPIC RECEPTOR 20A-RELATED"/>
    <property type="match status" value="1"/>
</dbReference>
<reference evidence="11 12" key="1">
    <citation type="journal article" date="2018" name="Nat. Ecol. Evol.">
        <title>Genomic signatures of mitonuclear coevolution across populations of Tigriopus californicus.</title>
        <authorList>
            <person name="Barreto F.S."/>
            <person name="Watson E.T."/>
            <person name="Lima T.G."/>
            <person name="Willett C.S."/>
            <person name="Edmands S."/>
            <person name="Li W."/>
            <person name="Burton R.S."/>
        </authorList>
    </citation>
    <scope>NUCLEOTIDE SEQUENCE [LARGE SCALE GENOMIC DNA]</scope>
    <source>
        <strain evidence="11 12">San Diego</strain>
    </source>
</reference>
<evidence type="ECO:0000256" key="4">
    <source>
        <dbReference type="ARBA" id="ARBA00022692"/>
    </source>
</evidence>
<dbReference type="GO" id="GO:0015276">
    <property type="term" value="F:ligand-gated monoatomic ion channel activity"/>
    <property type="evidence" value="ECO:0007669"/>
    <property type="project" value="InterPro"/>
</dbReference>